<comment type="caution">
    <text evidence="2">The sequence shown here is derived from an EMBL/GenBank/DDBJ whole genome shotgun (WGS) entry which is preliminary data.</text>
</comment>
<dbReference type="Proteomes" id="UP001240171">
    <property type="component" value="Unassembled WGS sequence"/>
</dbReference>
<keyword evidence="1" id="KW-0812">Transmembrane</keyword>
<evidence type="ECO:0000313" key="2">
    <source>
        <dbReference type="EMBL" id="MDO7907481.1"/>
    </source>
</evidence>
<accession>A0ABT9CII0</accession>
<gene>
    <name evidence="2" type="ORF">Q5741_13805</name>
</gene>
<evidence type="ECO:0008006" key="4">
    <source>
        <dbReference type="Google" id="ProtNLM"/>
    </source>
</evidence>
<name>A0ABT9CII0_9BACL</name>
<feature type="transmembrane region" description="Helical" evidence="1">
    <location>
        <begin position="7"/>
        <end position="26"/>
    </location>
</feature>
<protein>
    <recommendedName>
        <fullName evidence="4">DUF4860 domain-containing protein</fullName>
    </recommendedName>
</protein>
<proteinExistence type="predicted"/>
<reference evidence="2 3" key="1">
    <citation type="submission" date="2023-07" db="EMBL/GenBank/DDBJ databases">
        <title>Paenibacillus sp. JX-17 nov. isolated from soil.</title>
        <authorList>
            <person name="Wan Y."/>
            <person name="Liu B."/>
        </authorList>
    </citation>
    <scope>NUCLEOTIDE SEQUENCE [LARGE SCALE GENOMIC DNA]</scope>
    <source>
        <strain evidence="2 3">JX-17</strain>
    </source>
</reference>
<keyword evidence="3" id="KW-1185">Reference proteome</keyword>
<dbReference type="EMBL" id="JAUQTB010000007">
    <property type="protein sequence ID" value="MDO7907481.1"/>
    <property type="molecule type" value="Genomic_DNA"/>
</dbReference>
<keyword evidence="1" id="KW-1133">Transmembrane helix</keyword>
<evidence type="ECO:0000256" key="1">
    <source>
        <dbReference type="SAM" id="Phobius"/>
    </source>
</evidence>
<evidence type="ECO:0000313" key="3">
    <source>
        <dbReference type="Proteomes" id="UP001240171"/>
    </source>
</evidence>
<organism evidence="2 3">
    <name type="scientific">Paenibacillus lacisoli</name>
    <dbReference type="NCBI Taxonomy" id="3064525"/>
    <lineage>
        <taxon>Bacteria</taxon>
        <taxon>Bacillati</taxon>
        <taxon>Bacillota</taxon>
        <taxon>Bacilli</taxon>
        <taxon>Bacillales</taxon>
        <taxon>Paenibacillaceae</taxon>
        <taxon>Paenibacillus</taxon>
    </lineage>
</organism>
<sequence length="158" mass="17260">MQPSSTTSKWMGLILCVAAIIGYLVFDHFTSNQDITHLPEANIEIQTQSVNGIQFNLRSAAFTDQELAIGYEVIGGGLEANDLVCRFYNDGKLIEETTGGAVYTIRDHHEYLSAGTSKGLDRLPNRLNLTVEILSRSNASASAHDGAVQFHLMLDKSS</sequence>
<dbReference type="RefSeq" id="WP_305024690.1">
    <property type="nucleotide sequence ID" value="NZ_JAUQTB010000007.1"/>
</dbReference>
<keyword evidence="1" id="KW-0472">Membrane</keyword>